<name>A0A6A6U4D1_9PEZI</name>
<protein>
    <recommendedName>
        <fullName evidence="3">Heterokaryon incompatibility domain-containing protein</fullName>
    </recommendedName>
</protein>
<keyword evidence="2" id="KW-1185">Reference proteome</keyword>
<accession>A0A6A6U4D1</accession>
<evidence type="ECO:0000313" key="1">
    <source>
        <dbReference type="EMBL" id="KAF2666143.1"/>
    </source>
</evidence>
<reference evidence="1" key="1">
    <citation type="journal article" date="2020" name="Stud. Mycol.">
        <title>101 Dothideomycetes genomes: a test case for predicting lifestyles and emergence of pathogens.</title>
        <authorList>
            <person name="Haridas S."/>
            <person name="Albert R."/>
            <person name="Binder M."/>
            <person name="Bloem J."/>
            <person name="Labutti K."/>
            <person name="Salamov A."/>
            <person name="Andreopoulos B."/>
            <person name="Baker S."/>
            <person name="Barry K."/>
            <person name="Bills G."/>
            <person name="Bluhm B."/>
            <person name="Cannon C."/>
            <person name="Castanera R."/>
            <person name="Culley D."/>
            <person name="Daum C."/>
            <person name="Ezra D."/>
            <person name="Gonzalez J."/>
            <person name="Henrissat B."/>
            <person name="Kuo A."/>
            <person name="Liang C."/>
            <person name="Lipzen A."/>
            <person name="Lutzoni F."/>
            <person name="Magnuson J."/>
            <person name="Mondo S."/>
            <person name="Nolan M."/>
            <person name="Ohm R."/>
            <person name="Pangilinan J."/>
            <person name="Park H.-J."/>
            <person name="Ramirez L."/>
            <person name="Alfaro M."/>
            <person name="Sun H."/>
            <person name="Tritt A."/>
            <person name="Yoshinaga Y."/>
            <person name="Zwiers L.-H."/>
            <person name="Turgeon B."/>
            <person name="Goodwin S."/>
            <person name="Spatafora J."/>
            <person name="Crous P."/>
            <person name="Grigoriev I."/>
        </authorList>
    </citation>
    <scope>NUCLEOTIDE SEQUENCE</scope>
    <source>
        <strain evidence="1">CBS 115976</strain>
    </source>
</reference>
<evidence type="ECO:0008006" key="3">
    <source>
        <dbReference type="Google" id="ProtNLM"/>
    </source>
</evidence>
<evidence type="ECO:0000313" key="2">
    <source>
        <dbReference type="Proteomes" id="UP000799302"/>
    </source>
</evidence>
<dbReference type="Proteomes" id="UP000799302">
    <property type="component" value="Unassembled WGS sequence"/>
</dbReference>
<dbReference type="PANTHER" id="PTHR33112:SF10">
    <property type="entry name" value="TOL"/>
    <property type="match status" value="1"/>
</dbReference>
<dbReference type="EMBL" id="MU004239">
    <property type="protein sequence ID" value="KAF2666143.1"/>
    <property type="molecule type" value="Genomic_DNA"/>
</dbReference>
<dbReference type="OrthoDB" id="4161196at2759"/>
<sequence length="430" mass="49674">MLNITLLKISRDYICMVSMRPCQSISSSVLTGTVDHAQEYRNLVRNSPLLQRGWIFQEWFLSRRILYFTTAGLFFECQDSYPVSEAHIEFPHSTSTKLDPFFKAGIRKFTGSPELLWYTLVELYSELDLTQANKDRIIAMAGVAKEVRSIFSINDKKYHAEPQHYEYIAGLWLRDIHQGLLWQRKNIEGSYKPLAGYPSWSWASTLNAVCWDQKPPHSKPEMQITHLIAGDNTEVKIQSPCNNCNAFDESTNSHPGQLLFPYALNNSFTRLRVEGRMTNVWIRETLDEKQRNFLRKVTKSNAQELWTTEDDKTERGYAWFQLCSIAEPSIIAGWAVLDNLEMIRFDPTTKDYRLRLVALHVSTRTGILGGIVYGQLGNLGHTHNAFDILLLEKTENTSQDEYKRVGMGCVFDMTIIREFQKELDVQFELI</sequence>
<dbReference type="AlphaFoldDB" id="A0A6A6U4D1"/>
<dbReference type="PANTHER" id="PTHR33112">
    <property type="entry name" value="DOMAIN PROTEIN, PUTATIVE-RELATED"/>
    <property type="match status" value="1"/>
</dbReference>
<proteinExistence type="predicted"/>
<gene>
    <name evidence="1" type="ORF">BT63DRAFT_463287</name>
</gene>
<organism evidence="1 2">
    <name type="scientific">Microthyrium microscopicum</name>
    <dbReference type="NCBI Taxonomy" id="703497"/>
    <lineage>
        <taxon>Eukaryota</taxon>
        <taxon>Fungi</taxon>
        <taxon>Dikarya</taxon>
        <taxon>Ascomycota</taxon>
        <taxon>Pezizomycotina</taxon>
        <taxon>Dothideomycetes</taxon>
        <taxon>Dothideomycetes incertae sedis</taxon>
        <taxon>Microthyriales</taxon>
        <taxon>Microthyriaceae</taxon>
        <taxon>Microthyrium</taxon>
    </lineage>
</organism>